<dbReference type="PANTHER" id="PTHR43539:SF78">
    <property type="entry name" value="FLAVIN-CONTAINING MONOOXYGENASE"/>
    <property type="match status" value="1"/>
</dbReference>
<dbReference type="RefSeq" id="WP_285930804.1">
    <property type="nucleotide sequence ID" value="NZ_JASTZU010000018.1"/>
</dbReference>
<keyword evidence="1 2" id="KW-0560">Oxidoreductase</keyword>
<dbReference type="PRINTS" id="PR00368">
    <property type="entry name" value="FADPNR"/>
</dbReference>
<evidence type="ECO:0000313" key="3">
    <source>
        <dbReference type="Proteomes" id="UP001235343"/>
    </source>
</evidence>
<organism evidence="2 3">
    <name type="scientific">Aquibacillus rhizosphaerae</name>
    <dbReference type="NCBI Taxonomy" id="3051431"/>
    <lineage>
        <taxon>Bacteria</taxon>
        <taxon>Bacillati</taxon>
        <taxon>Bacillota</taxon>
        <taxon>Bacilli</taxon>
        <taxon>Bacillales</taxon>
        <taxon>Bacillaceae</taxon>
        <taxon>Aquibacillus</taxon>
    </lineage>
</organism>
<gene>
    <name evidence="2" type="ORF">QQS35_05160</name>
</gene>
<dbReference type="Pfam" id="PF13738">
    <property type="entry name" value="Pyr_redox_3"/>
    <property type="match status" value="1"/>
</dbReference>
<dbReference type="InterPro" id="IPR050982">
    <property type="entry name" value="Auxin_biosynth/cation_transpt"/>
</dbReference>
<name>A0ABT7L5H3_9BACI</name>
<dbReference type="SUPFAM" id="SSF51905">
    <property type="entry name" value="FAD/NAD(P)-binding domain"/>
    <property type="match status" value="2"/>
</dbReference>
<dbReference type="PANTHER" id="PTHR43539">
    <property type="entry name" value="FLAVIN-BINDING MONOOXYGENASE-LIKE PROTEIN (AFU_ORTHOLOGUE AFUA_4G09220)"/>
    <property type="match status" value="1"/>
</dbReference>
<protein>
    <submittedName>
        <fullName evidence="2">NAD(P)/FAD-dependent oxidoreductase</fullName>
        <ecNumber evidence="2">1.14.13.-</ecNumber>
    </submittedName>
</protein>
<dbReference type="Gene3D" id="3.50.50.60">
    <property type="entry name" value="FAD/NAD(P)-binding domain"/>
    <property type="match status" value="1"/>
</dbReference>
<dbReference type="EMBL" id="JASTZU010000018">
    <property type="protein sequence ID" value="MDL4839845.1"/>
    <property type="molecule type" value="Genomic_DNA"/>
</dbReference>
<proteinExistence type="predicted"/>
<dbReference type="GO" id="GO:0016491">
    <property type="term" value="F:oxidoreductase activity"/>
    <property type="evidence" value="ECO:0007669"/>
    <property type="project" value="UniProtKB-KW"/>
</dbReference>
<keyword evidence="3" id="KW-1185">Reference proteome</keyword>
<sequence length="345" mass="38653">MKYDVVIIGGGQAGLSMGYYLKKSSLTFLILDKSTELGEVWKNRYDSLRLFTPSYFSSLPGLSLDKKSNLYPTKDDIAGYLKVYAEKFSLPIQNNREVQRLHSANNEFVIETNQGIIIADNVVVATGPFQKARIPKFSTSLSDEISQIHSSEYKNPNHLKKGSVLIVGGGNSGAQIAAELSKEREVYLSVGNKMKFLPQDIGNKSIFWYLNKLGVNKASHNTKLGKMLKNKPDPIFGFELKKLIKDRFIMLKPRAISSKNDSVIFKDGSQLSVNNVVWATGYQSDYRWIDIPKLFNDGGFPIHDRGVTLQKGLYFLGLPWQHNRSSALIQGVGEDAKYISNQLKS</sequence>
<accession>A0ABT7L5H3</accession>
<evidence type="ECO:0000313" key="2">
    <source>
        <dbReference type="EMBL" id="MDL4839845.1"/>
    </source>
</evidence>
<comment type="caution">
    <text evidence="2">The sequence shown here is derived from an EMBL/GenBank/DDBJ whole genome shotgun (WGS) entry which is preliminary data.</text>
</comment>
<dbReference type="InterPro" id="IPR036188">
    <property type="entry name" value="FAD/NAD-bd_sf"/>
</dbReference>
<dbReference type="PRINTS" id="PR00469">
    <property type="entry name" value="PNDRDTASEII"/>
</dbReference>
<dbReference type="Proteomes" id="UP001235343">
    <property type="component" value="Unassembled WGS sequence"/>
</dbReference>
<evidence type="ECO:0000256" key="1">
    <source>
        <dbReference type="ARBA" id="ARBA00023002"/>
    </source>
</evidence>
<dbReference type="EC" id="1.14.13.-" evidence="2"/>
<reference evidence="2 3" key="1">
    <citation type="submission" date="2023-06" db="EMBL/GenBank/DDBJ databases">
        <title>Aquibacillus rhizosphaerae LR5S19.</title>
        <authorList>
            <person name="Sun J.-Q."/>
        </authorList>
    </citation>
    <scope>NUCLEOTIDE SEQUENCE [LARGE SCALE GENOMIC DNA]</scope>
    <source>
        <strain evidence="2 3">LR5S19</strain>
    </source>
</reference>